<dbReference type="Proteomes" id="UP000001497">
    <property type="component" value="Chromosome"/>
</dbReference>
<keyword evidence="3" id="KW-1185">Reference proteome</keyword>
<dbReference type="Pfam" id="PF01381">
    <property type="entry name" value="HTH_3"/>
    <property type="match status" value="1"/>
</dbReference>
<dbReference type="RefSeq" id="WP_015731863.1">
    <property type="nucleotide sequence ID" value="NC_013410.1"/>
</dbReference>
<dbReference type="CDD" id="cd00093">
    <property type="entry name" value="HTH_XRE"/>
    <property type="match status" value="1"/>
</dbReference>
<dbReference type="InterPro" id="IPR010982">
    <property type="entry name" value="Lambda_DNA-bd_dom_sf"/>
</dbReference>
<dbReference type="Gene3D" id="1.10.260.40">
    <property type="entry name" value="lambda repressor-like DNA-binding domains"/>
    <property type="match status" value="1"/>
</dbReference>
<dbReference type="SUPFAM" id="SSF47413">
    <property type="entry name" value="lambda repressor-like DNA-binding domains"/>
    <property type="match status" value="1"/>
</dbReference>
<dbReference type="PROSITE" id="PS50943">
    <property type="entry name" value="HTH_CROC1"/>
    <property type="match status" value="1"/>
</dbReference>
<proteinExistence type="predicted"/>
<feature type="domain" description="HTH cro/C1-type" evidence="1">
    <location>
        <begin position="13"/>
        <end position="67"/>
    </location>
</feature>
<dbReference type="SMART" id="SM00530">
    <property type="entry name" value="HTH_XRE"/>
    <property type="match status" value="1"/>
</dbReference>
<dbReference type="InterPro" id="IPR001387">
    <property type="entry name" value="Cro/C1-type_HTH"/>
</dbReference>
<evidence type="ECO:0000313" key="3">
    <source>
        <dbReference type="Proteomes" id="UP000001497"/>
    </source>
</evidence>
<sequence>MNDPFLKNFGLLVKKAREKKCISQEQLGNAVEMHKNYIGMIERGERNISFRKAIVLIQYLNINIMDLYNVTNVGEIKK</sequence>
<protein>
    <submittedName>
        <fullName evidence="2">Transcriptional regulator, XRE family</fullName>
    </submittedName>
</protein>
<gene>
    <name evidence="2" type="ordered locus">Fisuc_0933</name>
</gene>
<name>A0ABN3YW23_FIBSS</name>
<dbReference type="EMBL" id="CP001792">
    <property type="protein sequence ID" value="ACX74540.1"/>
    <property type="molecule type" value="Genomic_DNA"/>
</dbReference>
<organism evidence="2 3">
    <name type="scientific">Fibrobacter succinogenes (strain ATCC 19169 / S85)</name>
    <dbReference type="NCBI Taxonomy" id="59374"/>
    <lineage>
        <taxon>Bacteria</taxon>
        <taxon>Pseudomonadati</taxon>
        <taxon>Fibrobacterota</taxon>
        <taxon>Fibrobacteria</taxon>
        <taxon>Fibrobacterales</taxon>
        <taxon>Fibrobacteraceae</taxon>
        <taxon>Fibrobacter</taxon>
    </lineage>
</organism>
<evidence type="ECO:0000313" key="2">
    <source>
        <dbReference type="EMBL" id="ACX74540.1"/>
    </source>
</evidence>
<accession>A0ABN3YW23</accession>
<evidence type="ECO:0000259" key="1">
    <source>
        <dbReference type="PROSITE" id="PS50943"/>
    </source>
</evidence>
<reference evidence="2" key="1">
    <citation type="submission" date="2009-10" db="EMBL/GenBank/DDBJ databases">
        <title>Complete sequence of Fibrobacter succinogenes subsp. succinogenes S85.</title>
        <authorList>
            <consortium name="US DOE Joint Genome Institute"/>
            <person name="Lucas S."/>
            <person name="Copeland A."/>
            <person name="Lapidus A."/>
            <person name="Glavina del Rio T."/>
            <person name="Tice H."/>
            <person name="Bruce D."/>
            <person name="Goodwin L."/>
            <person name="Pitluck S."/>
            <person name="Chertkov O."/>
            <person name="Detter J.C."/>
            <person name="Han C."/>
            <person name="Tapia R."/>
            <person name="Larimer F."/>
            <person name="Land M."/>
            <person name="Hauser L."/>
            <person name="Kyrpides N."/>
            <person name="Mikhailova N."/>
            <person name="Weimer P.J."/>
            <person name="Stevenson D.M."/>
            <person name="Boyum J."/>
            <person name="Brumm P.I."/>
            <person name="Mead D."/>
        </authorList>
    </citation>
    <scope>NUCLEOTIDE SEQUENCE [LARGE SCALE GENOMIC DNA]</scope>
    <source>
        <strain evidence="2">S85</strain>
    </source>
</reference>